<feature type="signal peptide" evidence="4">
    <location>
        <begin position="1"/>
        <end position="32"/>
    </location>
</feature>
<dbReference type="SUPFAM" id="SSF51445">
    <property type="entry name" value="(Trans)glycosidases"/>
    <property type="match status" value="1"/>
</dbReference>
<dbReference type="GO" id="GO:0015926">
    <property type="term" value="F:glucosidase activity"/>
    <property type="evidence" value="ECO:0007669"/>
    <property type="project" value="InterPro"/>
</dbReference>
<evidence type="ECO:0000313" key="6">
    <source>
        <dbReference type="EMBL" id="ADU23209.1"/>
    </source>
</evidence>
<reference evidence="6 7" key="1">
    <citation type="journal article" date="2011" name="J. Bacteriol.">
        <title>Complete genome of the cellulolytic ruminal bacterium Ruminococcus albus 7.</title>
        <authorList>
            <person name="Suen G."/>
            <person name="Stevenson D.M."/>
            <person name="Bruce D.C."/>
            <person name="Chertkov O."/>
            <person name="Copeland A."/>
            <person name="Cheng J.F."/>
            <person name="Detter C."/>
            <person name="Detter J.C."/>
            <person name="Goodwin L.A."/>
            <person name="Han C.S."/>
            <person name="Hauser L.J."/>
            <person name="Ivanova N.N."/>
            <person name="Kyrpides N.C."/>
            <person name="Land M.L."/>
            <person name="Lapidus A."/>
            <person name="Lucas S."/>
            <person name="Ovchinnikova G."/>
            <person name="Pitluck S."/>
            <person name="Tapia R."/>
            <person name="Woyke T."/>
            <person name="Boyum J."/>
            <person name="Mead D."/>
            <person name="Weimer P.J."/>
        </authorList>
    </citation>
    <scope>NUCLEOTIDE SEQUENCE [LARGE SCALE GENOMIC DNA]</scope>
    <source>
        <strain evidence="7">ATCC 27210 / DSM 20455 / JCM 14654 / NCDO 2250 / 7</strain>
    </source>
</reference>
<dbReference type="PANTHER" id="PTHR34983">
    <property type="entry name" value="ARABINOGALACTAN ENDO-BETA-1,4-GALACTANASE A"/>
    <property type="match status" value="1"/>
</dbReference>
<dbReference type="GO" id="GO:0045490">
    <property type="term" value="P:pectin catabolic process"/>
    <property type="evidence" value="ECO:0007669"/>
    <property type="project" value="TreeGrafter"/>
</dbReference>
<sequence precursor="true">MSVMNTKIFQRSVKICAALTASVLMMTSSANLMTSSAYSRAGTSSYNRSVTFDTFPAAVNGGEPIRGVDISSILAIEEAGVVFHDDKGNEEDIFRVLYDHDVNYIRVRVWNEPNDGKGHGYGGGNNDVKTACEIGRRAAKYGMKLLVDIQYSDFWADPAKQTRPKYWASHDHNTLSGEIYKWTTWVLTAITEAGGDIGMVQVGNETNCFFCGETDMYKICELFASGNKAVRDFDRNILIAHHFANPAKADHFYWYAKIMNECKLDYDVFAASFYPYWHGTPENLTNVLSTIGNTYNKYVMVAETAYPYTSDDSDGFGNTISQWSTGVDLDYDISVEGQAESLTDAFQAIANCGGKGIGVFYWEPAWLGVSGISQSQQRDNWDRYGSGWASSYASEYDQDVTSAGGSSFDNQALFDFRGYPLESLDVFTRIYPKKNKPEIKWKTRLYGDLDGDGSLSRSDLTLLKNAVIKKCKLDDEQFAVGDVNADKKVDINDIILLDRYLSNKHGSGMDLIGKSRSFELK</sequence>
<dbReference type="InterPro" id="IPR016134">
    <property type="entry name" value="Dockerin_dom"/>
</dbReference>
<dbReference type="EC" id="3.2.1.89" evidence="4"/>
<feature type="chain" id="PRO_5039761106" description="Arabinogalactan endo-beta-1,4-galactanase" evidence="4">
    <location>
        <begin position="33"/>
        <end position="521"/>
    </location>
</feature>
<dbReference type="Pfam" id="PF07745">
    <property type="entry name" value="Glyco_hydro_53"/>
    <property type="match status" value="1"/>
</dbReference>
<evidence type="ECO:0000256" key="1">
    <source>
        <dbReference type="ARBA" id="ARBA00010687"/>
    </source>
</evidence>
<dbReference type="HOGENOM" id="CLU_011259_2_0_9"/>
<dbReference type="KEGG" id="ral:Rumal_2740"/>
<accession>E6UHD1</accession>
<feature type="domain" description="Dockerin" evidence="5">
    <location>
        <begin position="442"/>
        <end position="507"/>
    </location>
</feature>
<evidence type="ECO:0000313" key="7">
    <source>
        <dbReference type="Proteomes" id="UP000006919"/>
    </source>
</evidence>
<dbReference type="InterPro" id="IPR018247">
    <property type="entry name" value="EF_Hand_1_Ca_BS"/>
</dbReference>
<dbReference type="InterPro" id="IPR002105">
    <property type="entry name" value="Dockerin_1_rpt"/>
</dbReference>
<dbReference type="RefSeq" id="WP_013499325.1">
    <property type="nucleotide sequence ID" value="NC_014833.1"/>
</dbReference>
<keyword evidence="3 4" id="KW-0326">Glycosidase</keyword>
<dbReference type="eggNOG" id="COG3867">
    <property type="taxonomic scope" value="Bacteria"/>
</dbReference>
<dbReference type="GO" id="GO:0031218">
    <property type="term" value="F:arabinogalactan endo-1,4-beta-galactosidase activity"/>
    <property type="evidence" value="ECO:0007669"/>
    <property type="project" value="UniProtKB-EC"/>
</dbReference>
<dbReference type="STRING" id="697329.Rumal_2740"/>
<evidence type="ECO:0000256" key="2">
    <source>
        <dbReference type="ARBA" id="ARBA00022801"/>
    </source>
</evidence>
<dbReference type="PROSITE" id="PS00018">
    <property type="entry name" value="EF_HAND_1"/>
    <property type="match status" value="2"/>
</dbReference>
<comment type="catalytic activity">
    <reaction evidence="4">
        <text>The enzyme specifically hydrolyzes (1-&gt;4)-beta-D-galactosidic linkages in type I arabinogalactans.</text>
        <dbReference type="EC" id="3.2.1.89"/>
    </reaction>
</comment>
<organism evidence="6 7">
    <name type="scientific">Ruminococcus albus (strain ATCC 27210 / DSM 20455 / JCM 14654 / NCDO 2250 / 7)</name>
    <dbReference type="NCBI Taxonomy" id="697329"/>
    <lineage>
        <taxon>Bacteria</taxon>
        <taxon>Bacillati</taxon>
        <taxon>Bacillota</taxon>
        <taxon>Clostridia</taxon>
        <taxon>Eubacteriales</taxon>
        <taxon>Oscillospiraceae</taxon>
        <taxon>Ruminococcus</taxon>
    </lineage>
</organism>
<dbReference type="PROSITE" id="PS51766">
    <property type="entry name" value="DOCKERIN"/>
    <property type="match status" value="1"/>
</dbReference>
<dbReference type="InterPro" id="IPR017853">
    <property type="entry name" value="GH"/>
</dbReference>
<dbReference type="Pfam" id="PF00404">
    <property type="entry name" value="Dockerin_1"/>
    <property type="match status" value="1"/>
</dbReference>
<dbReference type="InterPro" id="IPR036439">
    <property type="entry name" value="Dockerin_dom_sf"/>
</dbReference>
<gene>
    <name evidence="6" type="ordered locus">Rumal_2740</name>
</gene>
<dbReference type="EMBL" id="CP002403">
    <property type="protein sequence ID" value="ADU23209.1"/>
    <property type="molecule type" value="Genomic_DNA"/>
</dbReference>
<dbReference type="InterPro" id="IPR011683">
    <property type="entry name" value="Glyco_hydro_53"/>
</dbReference>
<evidence type="ECO:0000256" key="4">
    <source>
        <dbReference type="RuleBase" id="RU361192"/>
    </source>
</evidence>
<name>E6UHD1_RUMA7</name>
<dbReference type="Gene3D" id="3.20.20.80">
    <property type="entry name" value="Glycosidases"/>
    <property type="match status" value="1"/>
</dbReference>
<protein>
    <recommendedName>
        <fullName evidence="4">Arabinogalactan endo-beta-1,4-galactanase</fullName>
        <ecNumber evidence="4">3.2.1.89</ecNumber>
    </recommendedName>
</protein>
<dbReference type="PANTHER" id="PTHR34983:SF2">
    <property type="entry name" value="ENDO-BETA-1,4-GALACTANASE"/>
    <property type="match status" value="1"/>
</dbReference>
<comment type="similarity">
    <text evidence="1 4">Belongs to the glycosyl hydrolase 53 family.</text>
</comment>
<proteinExistence type="inferred from homology"/>
<dbReference type="CDD" id="cd14256">
    <property type="entry name" value="Dockerin_I"/>
    <property type="match status" value="1"/>
</dbReference>
<dbReference type="Gene3D" id="1.10.1330.10">
    <property type="entry name" value="Dockerin domain"/>
    <property type="match status" value="1"/>
</dbReference>
<dbReference type="AlphaFoldDB" id="E6UHD1"/>
<dbReference type="Proteomes" id="UP000006919">
    <property type="component" value="Chromosome"/>
</dbReference>
<keyword evidence="2 4" id="KW-0378">Hydrolase</keyword>
<keyword evidence="4" id="KW-0732">Signal</keyword>
<dbReference type="SUPFAM" id="SSF63446">
    <property type="entry name" value="Type I dockerin domain"/>
    <property type="match status" value="1"/>
</dbReference>
<evidence type="ECO:0000256" key="3">
    <source>
        <dbReference type="ARBA" id="ARBA00023295"/>
    </source>
</evidence>
<evidence type="ECO:0000259" key="5">
    <source>
        <dbReference type="PROSITE" id="PS51766"/>
    </source>
</evidence>